<protein>
    <submittedName>
        <fullName evidence="1">Uncharacterized protein</fullName>
    </submittedName>
</protein>
<dbReference type="HOGENOM" id="CLU_2097880_0_0_1"/>
<dbReference type="RefSeq" id="XP_007931494.1">
    <property type="nucleotide sequence ID" value="XM_007933303.1"/>
</dbReference>
<sequence length="116" mass="13151">MDEPELPNDEPTDEPVETISLNSHAFEAFEYMLSLTGEPPAATVAWIKVTHGVEKAGFIITSGKRGSARLFQRCNLKLTRQEPHPVTYWTIAQARSFEGYLMRKLDDDARIEIVEE</sequence>
<evidence type="ECO:0000313" key="1">
    <source>
        <dbReference type="EMBL" id="EME77705.1"/>
    </source>
</evidence>
<dbReference type="EMBL" id="KB446564">
    <property type="protein sequence ID" value="EME77705.1"/>
    <property type="molecule type" value="Genomic_DNA"/>
</dbReference>
<evidence type="ECO:0000313" key="2">
    <source>
        <dbReference type="Proteomes" id="UP000016932"/>
    </source>
</evidence>
<gene>
    <name evidence="1" type="ORF">MYCFIDRAFT_205267</name>
</gene>
<proteinExistence type="predicted"/>
<dbReference type="KEGG" id="pfj:MYCFIDRAFT_205267"/>
<keyword evidence="2" id="KW-1185">Reference proteome</keyword>
<accession>M2YIY5</accession>
<name>M2YIY5_PSEFD</name>
<dbReference type="GeneID" id="19336375"/>
<dbReference type="VEuPathDB" id="FungiDB:MYCFIDRAFT_205267"/>
<reference evidence="1 2" key="1">
    <citation type="journal article" date="2012" name="PLoS Pathog.">
        <title>Diverse lifestyles and strategies of plant pathogenesis encoded in the genomes of eighteen Dothideomycetes fungi.</title>
        <authorList>
            <person name="Ohm R.A."/>
            <person name="Feau N."/>
            <person name="Henrissat B."/>
            <person name="Schoch C.L."/>
            <person name="Horwitz B.A."/>
            <person name="Barry K.W."/>
            <person name="Condon B.J."/>
            <person name="Copeland A.C."/>
            <person name="Dhillon B."/>
            <person name="Glaser F."/>
            <person name="Hesse C.N."/>
            <person name="Kosti I."/>
            <person name="LaButti K."/>
            <person name="Lindquist E.A."/>
            <person name="Lucas S."/>
            <person name="Salamov A.A."/>
            <person name="Bradshaw R.E."/>
            <person name="Ciuffetti L."/>
            <person name="Hamelin R.C."/>
            <person name="Kema G.H.J."/>
            <person name="Lawrence C."/>
            <person name="Scott J.A."/>
            <person name="Spatafora J.W."/>
            <person name="Turgeon B.G."/>
            <person name="de Wit P.J.G.M."/>
            <person name="Zhong S."/>
            <person name="Goodwin S.B."/>
            <person name="Grigoriev I.V."/>
        </authorList>
    </citation>
    <scope>NUCLEOTIDE SEQUENCE [LARGE SCALE GENOMIC DNA]</scope>
    <source>
        <strain evidence="1 2">CIRAD86</strain>
    </source>
</reference>
<organism evidence="1 2">
    <name type="scientific">Pseudocercospora fijiensis (strain CIRAD86)</name>
    <name type="common">Black leaf streak disease fungus</name>
    <name type="synonym">Mycosphaerella fijiensis</name>
    <dbReference type="NCBI Taxonomy" id="383855"/>
    <lineage>
        <taxon>Eukaryota</taxon>
        <taxon>Fungi</taxon>
        <taxon>Dikarya</taxon>
        <taxon>Ascomycota</taxon>
        <taxon>Pezizomycotina</taxon>
        <taxon>Dothideomycetes</taxon>
        <taxon>Dothideomycetidae</taxon>
        <taxon>Mycosphaerellales</taxon>
        <taxon>Mycosphaerellaceae</taxon>
        <taxon>Pseudocercospora</taxon>
    </lineage>
</organism>
<dbReference type="AlphaFoldDB" id="M2YIY5"/>
<dbReference type="Proteomes" id="UP000016932">
    <property type="component" value="Unassembled WGS sequence"/>
</dbReference>